<evidence type="ECO:0000259" key="13">
    <source>
        <dbReference type="PROSITE" id="PS51918"/>
    </source>
</evidence>
<dbReference type="GO" id="GO:0051539">
    <property type="term" value="F:4 iron, 4 sulfur cluster binding"/>
    <property type="evidence" value="ECO:0007669"/>
    <property type="project" value="UniProtKB-UniRule"/>
</dbReference>
<feature type="binding site" evidence="12">
    <location>
        <position position="34"/>
    </location>
    <ligand>
        <name>[4Fe-4S] cluster</name>
        <dbReference type="ChEBI" id="CHEBI:49883"/>
        <label>1</label>
        <note>4Fe-4S-S-AdoMet</note>
    </ligand>
</feature>
<evidence type="ECO:0000256" key="10">
    <source>
        <dbReference type="ARBA" id="ARBA00023239"/>
    </source>
</evidence>
<dbReference type="InterPro" id="IPR000385">
    <property type="entry name" value="MoaA_NifB_PqqE_Fe-S-bd_CS"/>
</dbReference>
<dbReference type="SFLD" id="SFLDG01386">
    <property type="entry name" value="main_SPASM_domain-containing"/>
    <property type="match status" value="1"/>
</dbReference>
<keyword evidence="7 12" id="KW-0411">Iron-sulfur</keyword>
<protein>
    <recommendedName>
        <fullName evidence="1 12">GTP 3',8-cyclase</fullName>
        <ecNumber evidence="1 12">4.1.99.22</ecNumber>
    </recommendedName>
    <alternativeName>
        <fullName evidence="12">Molybdenum cofactor biosynthesis protein A</fullName>
    </alternativeName>
</protein>
<evidence type="ECO:0000313" key="15">
    <source>
        <dbReference type="Proteomes" id="UP001138757"/>
    </source>
</evidence>
<feature type="binding site" evidence="12">
    <location>
        <position position="80"/>
    </location>
    <ligand>
        <name>S-adenosyl-L-methionine</name>
        <dbReference type="ChEBI" id="CHEBI:59789"/>
    </ligand>
</feature>
<dbReference type="InterPro" id="IPR006638">
    <property type="entry name" value="Elp3/MiaA/NifB-like_rSAM"/>
</dbReference>
<feature type="binding site" evidence="12">
    <location>
        <position position="267"/>
    </location>
    <ligand>
        <name>[4Fe-4S] cluster</name>
        <dbReference type="ChEBI" id="CHEBI:49883"/>
        <label>2</label>
        <note>4Fe-4S-substrate</note>
    </ligand>
</feature>
<proteinExistence type="inferred from homology"/>
<dbReference type="GO" id="GO:1904047">
    <property type="term" value="F:S-adenosyl-L-methionine binding"/>
    <property type="evidence" value="ECO:0007669"/>
    <property type="project" value="UniProtKB-UniRule"/>
</dbReference>
<dbReference type="Pfam" id="PF06463">
    <property type="entry name" value="Mob_synth_C"/>
    <property type="match status" value="1"/>
</dbReference>
<dbReference type="PANTHER" id="PTHR22960:SF0">
    <property type="entry name" value="MOLYBDENUM COFACTOR BIOSYNTHESIS PROTEIN 1"/>
    <property type="match status" value="1"/>
</dbReference>
<comment type="caution">
    <text evidence="14">The sequence shown here is derived from an EMBL/GenBank/DDBJ whole genome shotgun (WGS) entry which is preliminary data.</text>
</comment>
<feature type="binding site" evidence="12">
    <location>
        <position position="204"/>
    </location>
    <ligand>
        <name>S-adenosyl-L-methionine</name>
        <dbReference type="ChEBI" id="CHEBI:59789"/>
    </ligand>
</feature>
<evidence type="ECO:0000256" key="9">
    <source>
        <dbReference type="ARBA" id="ARBA00023150"/>
    </source>
</evidence>
<dbReference type="PROSITE" id="PS01305">
    <property type="entry name" value="MOAA_NIFB_PQQE"/>
    <property type="match status" value="1"/>
</dbReference>
<dbReference type="GO" id="GO:0006777">
    <property type="term" value="P:Mo-molybdopterin cofactor biosynthetic process"/>
    <property type="evidence" value="ECO:0007669"/>
    <property type="project" value="UniProtKB-UniRule"/>
</dbReference>
<accession>A0A9X1AI83</accession>
<evidence type="ECO:0000256" key="5">
    <source>
        <dbReference type="ARBA" id="ARBA00022741"/>
    </source>
</evidence>
<keyword evidence="3 12" id="KW-0949">S-adenosyl-L-methionine</keyword>
<evidence type="ECO:0000256" key="2">
    <source>
        <dbReference type="ARBA" id="ARBA00022485"/>
    </source>
</evidence>
<keyword evidence="9 12" id="KW-0501">Molybdenum cofactor biosynthesis</keyword>
<feature type="binding site" evidence="12">
    <location>
        <position position="76"/>
    </location>
    <ligand>
        <name>GTP</name>
        <dbReference type="ChEBI" id="CHEBI:37565"/>
    </ligand>
</feature>
<dbReference type="SFLD" id="SFLDS00029">
    <property type="entry name" value="Radical_SAM"/>
    <property type="match status" value="1"/>
</dbReference>
<keyword evidence="2 12" id="KW-0004">4Fe-4S</keyword>
<evidence type="ECO:0000256" key="8">
    <source>
        <dbReference type="ARBA" id="ARBA00023134"/>
    </source>
</evidence>
<keyword evidence="10 12" id="KW-0456">Lyase</keyword>
<name>A0A9X1AI83_9SPHN</name>
<dbReference type="InterPro" id="IPR007197">
    <property type="entry name" value="rSAM"/>
</dbReference>
<dbReference type="CDD" id="cd21117">
    <property type="entry name" value="Twitch_MoaA"/>
    <property type="match status" value="1"/>
</dbReference>
<dbReference type="SUPFAM" id="SSF102114">
    <property type="entry name" value="Radical SAM enzymes"/>
    <property type="match status" value="1"/>
</dbReference>
<evidence type="ECO:0000256" key="12">
    <source>
        <dbReference type="HAMAP-Rule" id="MF_01225"/>
    </source>
</evidence>
<evidence type="ECO:0000256" key="4">
    <source>
        <dbReference type="ARBA" id="ARBA00022723"/>
    </source>
</evidence>
<dbReference type="SMART" id="SM00729">
    <property type="entry name" value="Elp3"/>
    <property type="match status" value="1"/>
</dbReference>
<feature type="binding site" evidence="12">
    <location>
        <begin position="272"/>
        <end position="274"/>
    </location>
    <ligand>
        <name>GTP</name>
        <dbReference type="ChEBI" id="CHEBI:37565"/>
    </ligand>
</feature>
<feature type="binding site" evidence="12">
    <location>
        <position position="40"/>
    </location>
    <ligand>
        <name>S-adenosyl-L-methionine</name>
        <dbReference type="ChEBI" id="CHEBI:59789"/>
    </ligand>
</feature>
<dbReference type="SFLD" id="SFLDG01067">
    <property type="entry name" value="SPASM/twitch_domain_containing"/>
    <property type="match status" value="1"/>
</dbReference>
<dbReference type="InterPro" id="IPR013785">
    <property type="entry name" value="Aldolase_TIM"/>
</dbReference>
<evidence type="ECO:0000256" key="3">
    <source>
        <dbReference type="ARBA" id="ARBA00022691"/>
    </source>
</evidence>
<dbReference type="NCBIfam" id="TIGR02666">
    <property type="entry name" value="moaA"/>
    <property type="match status" value="1"/>
</dbReference>
<dbReference type="PANTHER" id="PTHR22960">
    <property type="entry name" value="MOLYBDOPTERIN COFACTOR SYNTHESIS PROTEIN A"/>
    <property type="match status" value="1"/>
</dbReference>
<dbReference type="GO" id="GO:0005525">
    <property type="term" value="F:GTP binding"/>
    <property type="evidence" value="ECO:0007669"/>
    <property type="project" value="UniProtKB-UniRule"/>
</dbReference>
<keyword evidence="5 12" id="KW-0547">Nucleotide-binding</keyword>
<dbReference type="InterPro" id="IPR058240">
    <property type="entry name" value="rSAM_sf"/>
</dbReference>
<feature type="binding site" evidence="12">
    <location>
        <position position="284"/>
    </location>
    <ligand>
        <name>[4Fe-4S] cluster</name>
        <dbReference type="ChEBI" id="CHEBI:49883"/>
        <label>2</label>
        <note>4Fe-4S-substrate</note>
    </ligand>
</feature>
<dbReference type="EC" id="4.1.99.22" evidence="1 12"/>
<keyword evidence="4 12" id="KW-0479">Metal-binding</keyword>
<dbReference type="AlphaFoldDB" id="A0A9X1AI83"/>
<dbReference type="PROSITE" id="PS51918">
    <property type="entry name" value="RADICAL_SAM"/>
    <property type="match status" value="1"/>
</dbReference>
<evidence type="ECO:0000256" key="6">
    <source>
        <dbReference type="ARBA" id="ARBA00023004"/>
    </source>
</evidence>
<comment type="pathway">
    <text evidence="12">Cofactor biosynthesis; molybdopterin biosynthesis.</text>
</comment>
<dbReference type="Proteomes" id="UP001138757">
    <property type="component" value="Unassembled WGS sequence"/>
</dbReference>
<comment type="cofactor">
    <cofactor evidence="12">
        <name>[4Fe-4S] cluster</name>
        <dbReference type="ChEBI" id="CHEBI:49883"/>
    </cofactor>
    <text evidence="12">Binds 2 [4Fe-4S] clusters. Binds 1 [4Fe-4S] cluster coordinated with 3 cysteines and an exchangeable S-adenosyl-L-methionine and 1 [4Fe-4S] cluster coordinated with 3 cysteines and the GTP-derived substrate.</text>
</comment>
<keyword evidence="8 12" id="KW-0342">GTP-binding</keyword>
<gene>
    <name evidence="12 14" type="primary">moaA</name>
    <name evidence="14" type="ORF">KK488_01815</name>
</gene>
<comment type="function">
    <text evidence="12">Catalyzes the cyclization of GTP to (8S)-3',8-cyclo-7,8-dihydroguanosine 5'-triphosphate.</text>
</comment>
<dbReference type="GO" id="GO:0061799">
    <property type="term" value="F:cyclic pyranopterin monophosphate synthase activity"/>
    <property type="evidence" value="ECO:0007669"/>
    <property type="project" value="TreeGrafter"/>
</dbReference>
<feature type="binding site" evidence="12">
    <location>
        <position position="38"/>
    </location>
    <ligand>
        <name>[4Fe-4S] cluster</name>
        <dbReference type="ChEBI" id="CHEBI:49883"/>
        <label>1</label>
        <note>4Fe-4S-S-AdoMet</note>
    </ligand>
</feature>
<keyword evidence="15" id="KW-1185">Reference proteome</keyword>
<feature type="binding site" evidence="12">
    <location>
        <position position="27"/>
    </location>
    <ligand>
        <name>GTP</name>
        <dbReference type="ChEBI" id="CHEBI:37565"/>
    </ligand>
</feature>
<dbReference type="Pfam" id="PF04055">
    <property type="entry name" value="Radical_SAM"/>
    <property type="match status" value="1"/>
</dbReference>
<dbReference type="Gene3D" id="3.20.20.70">
    <property type="entry name" value="Aldolase class I"/>
    <property type="match status" value="1"/>
</dbReference>
<dbReference type="RefSeq" id="WP_214621409.1">
    <property type="nucleotide sequence ID" value="NZ_JAHGAW010000001.1"/>
</dbReference>
<feature type="binding site" evidence="12">
    <location>
        <position position="41"/>
    </location>
    <ligand>
        <name>[4Fe-4S] cluster</name>
        <dbReference type="ChEBI" id="CHEBI:49883"/>
        <label>1</label>
        <note>4Fe-4S-S-AdoMet</note>
    </ligand>
</feature>
<sequence length="341" mass="37409">MANAIDTLPDPDKGLRDSFGRRIDYLRISVTDRCDLRCRYCMDEVMQFLPKREILTLEEIAVIADRFIARGIRRIRLSGGEPLVRRDFADLARALGRHVKSGALDELTLTTNGTQLARHAEMLVDAGVRRINVSLDALDPAIFAHITRGGDLAKVLEGLSAARDAGLKVKLNTVALRGVNEDQILPLLDYCESLGFDLTLIETMPLGDIADARSDQYLPLIEAIAPIRETHDLIPLDERTGGPARYFALSGSNVRLGLITPLSNNFCADCNRMRLTCQGRIYMCLGHEDHVDLKAAFREQGVAGIDALLDRALAAKPIAHDFSVAKGAAPSTRRHMSVTGG</sequence>
<comment type="subunit">
    <text evidence="12">Monomer and homodimer.</text>
</comment>
<comment type="catalytic activity">
    <reaction evidence="11 12">
        <text>GTP + AH2 + S-adenosyl-L-methionine = (8S)-3',8-cyclo-7,8-dihydroguanosine 5'-triphosphate + 5'-deoxyadenosine + L-methionine + A + H(+)</text>
        <dbReference type="Rhea" id="RHEA:49576"/>
        <dbReference type="ChEBI" id="CHEBI:13193"/>
        <dbReference type="ChEBI" id="CHEBI:15378"/>
        <dbReference type="ChEBI" id="CHEBI:17319"/>
        <dbReference type="ChEBI" id="CHEBI:17499"/>
        <dbReference type="ChEBI" id="CHEBI:37565"/>
        <dbReference type="ChEBI" id="CHEBI:57844"/>
        <dbReference type="ChEBI" id="CHEBI:59789"/>
        <dbReference type="ChEBI" id="CHEBI:131766"/>
        <dbReference type="EC" id="4.1.99.22"/>
    </reaction>
</comment>
<dbReference type="InterPro" id="IPR013483">
    <property type="entry name" value="MoaA"/>
</dbReference>
<dbReference type="HAMAP" id="MF_01225_B">
    <property type="entry name" value="MoaA_B"/>
    <property type="match status" value="1"/>
</dbReference>
<dbReference type="CDD" id="cd01335">
    <property type="entry name" value="Radical_SAM"/>
    <property type="match status" value="1"/>
</dbReference>
<reference evidence="14" key="1">
    <citation type="submission" date="2021-05" db="EMBL/GenBank/DDBJ databases">
        <title>Genome of Sphingobium sp. strain.</title>
        <authorList>
            <person name="Fan R."/>
        </authorList>
    </citation>
    <scope>NUCLEOTIDE SEQUENCE</scope>
    <source>
        <strain evidence="14">H33</strain>
    </source>
</reference>
<evidence type="ECO:0000313" key="14">
    <source>
        <dbReference type="EMBL" id="MBT2185677.1"/>
    </source>
</evidence>
<feature type="binding site" evidence="12">
    <location>
        <position position="170"/>
    </location>
    <ligand>
        <name>GTP</name>
        <dbReference type="ChEBI" id="CHEBI:37565"/>
    </ligand>
</feature>
<dbReference type="InterPro" id="IPR010505">
    <property type="entry name" value="MoaA_twitch"/>
</dbReference>
<feature type="binding site" evidence="12">
    <location>
        <position position="270"/>
    </location>
    <ligand>
        <name>[4Fe-4S] cluster</name>
        <dbReference type="ChEBI" id="CHEBI:49883"/>
        <label>2</label>
        <note>4Fe-4S-substrate</note>
    </ligand>
</feature>
<dbReference type="InterPro" id="IPR050105">
    <property type="entry name" value="MoCo_biosynth_MoaA/MoaC"/>
</dbReference>
<dbReference type="SFLD" id="SFLDG01383">
    <property type="entry name" value="cyclic_pyranopterin_phosphate"/>
    <property type="match status" value="1"/>
</dbReference>
<evidence type="ECO:0000256" key="7">
    <source>
        <dbReference type="ARBA" id="ARBA00023014"/>
    </source>
</evidence>
<evidence type="ECO:0000256" key="1">
    <source>
        <dbReference type="ARBA" id="ARBA00012167"/>
    </source>
</evidence>
<feature type="binding site" evidence="12">
    <location>
        <position position="110"/>
    </location>
    <ligand>
        <name>GTP</name>
        <dbReference type="ChEBI" id="CHEBI:37565"/>
    </ligand>
</feature>
<comment type="similarity">
    <text evidence="12">Belongs to the radical SAM superfamily. MoaA family.</text>
</comment>
<feature type="binding site" evidence="12">
    <location>
        <position position="134"/>
    </location>
    <ligand>
        <name>S-adenosyl-L-methionine</name>
        <dbReference type="ChEBI" id="CHEBI:59789"/>
    </ligand>
</feature>
<dbReference type="InterPro" id="IPR040064">
    <property type="entry name" value="MoaA-like"/>
</dbReference>
<evidence type="ECO:0000256" key="11">
    <source>
        <dbReference type="ARBA" id="ARBA00048697"/>
    </source>
</evidence>
<dbReference type="GO" id="GO:0046872">
    <property type="term" value="F:metal ion binding"/>
    <property type="evidence" value="ECO:0007669"/>
    <property type="project" value="UniProtKB-KW"/>
</dbReference>
<dbReference type="GO" id="GO:0061798">
    <property type="term" value="F:GTP 3',8'-cyclase activity"/>
    <property type="evidence" value="ECO:0007669"/>
    <property type="project" value="UniProtKB-UniRule"/>
</dbReference>
<keyword evidence="6 12" id="KW-0408">Iron</keyword>
<organism evidence="14 15">
    <name type="scientific">Sphingobium nicotianae</name>
    <dbReference type="NCBI Taxonomy" id="2782607"/>
    <lineage>
        <taxon>Bacteria</taxon>
        <taxon>Pseudomonadati</taxon>
        <taxon>Pseudomonadota</taxon>
        <taxon>Alphaproteobacteria</taxon>
        <taxon>Sphingomonadales</taxon>
        <taxon>Sphingomonadaceae</taxon>
        <taxon>Sphingobium</taxon>
    </lineage>
</organism>
<dbReference type="EMBL" id="JAHGAW010000001">
    <property type="protein sequence ID" value="MBT2185677.1"/>
    <property type="molecule type" value="Genomic_DNA"/>
</dbReference>
<feature type="domain" description="Radical SAM core" evidence="13">
    <location>
        <begin position="18"/>
        <end position="243"/>
    </location>
</feature>